<organism evidence="2 3">
    <name type="scientific">Bradyrhizobium icense</name>
    <dbReference type="NCBI Taxonomy" id="1274631"/>
    <lineage>
        <taxon>Bacteria</taxon>
        <taxon>Pseudomonadati</taxon>
        <taxon>Pseudomonadota</taxon>
        <taxon>Alphaproteobacteria</taxon>
        <taxon>Hyphomicrobiales</taxon>
        <taxon>Nitrobacteraceae</taxon>
        <taxon>Bradyrhizobium</taxon>
    </lineage>
</organism>
<dbReference type="EMBL" id="CP016428">
    <property type="protein sequence ID" value="ANW04037.1"/>
    <property type="molecule type" value="Genomic_DNA"/>
</dbReference>
<feature type="compositionally biased region" description="Basic and acidic residues" evidence="1">
    <location>
        <begin position="43"/>
        <end position="61"/>
    </location>
</feature>
<dbReference type="Proteomes" id="UP000092839">
    <property type="component" value="Chromosome"/>
</dbReference>
<sequence>MDAYEADLETRARAQARKALAVEHRRRADWRKRELSANSFQTEYHHSHDFRRSHSAHDLVT</sequence>
<feature type="region of interest" description="Disordered" evidence="1">
    <location>
        <begin position="41"/>
        <end position="61"/>
    </location>
</feature>
<evidence type="ECO:0000256" key="1">
    <source>
        <dbReference type="SAM" id="MobiDB-lite"/>
    </source>
</evidence>
<accession>A0A1B1UMP6</accession>
<dbReference type="AlphaFoldDB" id="A0A1B1UMP6"/>
<protein>
    <submittedName>
        <fullName evidence="2">Uncharacterized protein</fullName>
    </submittedName>
</protein>
<proteinExistence type="predicted"/>
<dbReference type="KEGG" id="bic:LMTR13_31740"/>
<keyword evidence="3" id="KW-1185">Reference proteome</keyword>
<evidence type="ECO:0000313" key="3">
    <source>
        <dbReference type="Proteomes" id="UP000092839"/>
    </source>
</evidence>
<reference evidence="2 3" key="1">
    <citation type="submission" date="2016-07" db="EMBL/GenBank/DDBJ databases">
        <title>Complete genome sequence of Bradyrhizobium icense LMTR 13T, a potential inoculant strain isolated from lima bean (Phaseolus lunatus) in Peru.</title>
        <authorList>
            <person name="Ormeno-Orrillo E."/>
            <person name="Duran D."/>
            <person name="Rogel M.A."/>
            <person name="Rey L."/>
            <person name="Imperial J."/>
            <person name="Ruiz-Argueso T."/>
            <person name="Martinez-Romero E."/>
        </authorList>
    </citation>
    <scope>NUCLEOTIDE SEQUENCE [LARGE SCALE GENOMIC DNA]</scope>
    <source>
        <strain evidence="2 3">LMTR 13</strain>
    </source>
</reference>
<gene>
    <name evidence="2" type="ORF">LMTR13_31740</name>
</gene>
<evidence type="ECO:0000313" key="2">
    <source>
        <dbReference type="EMBL" id="ANW04037.1"/>
    </source>
</evidence>
<name>A0A1B1UMP6_9BRAD</name>